<keyword evidence="1" id="KW-1133">Transmembrane helix</keyword>
<name>A0A5B2WS63_9PSEU</name>
<dbReference type="EMBL" id="VUOB01000065">
    <property type="protein sequence ID" value="KAA2253640.1"/>
    <property type="molecule type" value="Genomic_DNA"/>
</dbReference>
<evidence type="ECO:0000259" key="2">
    <source>
        <dbReference type="Pfam" id="PF10756"/>
    </source>
</evidence>
<feature type="transmembrane region" description="Helical" evidence="1">
    <location>
        <begin position="12"/>
        <end position="28"/>
    </location>
</feature>
<proteinExistence type="predicted"/>
<organism evidence="3 4">
    <name type="scientific">Solihabitans fulvus</name>
    <dbReference type="NCBI Taxonomy" id="1892852"/>
    <lineage>
        <taxon>Bacteria</taxon>
        <taxon>Bacillati</taxon>
        <taxon>Actinomycetota</taxon>
        <taxon>Actinomycetes</taxon>
        <taxon>Pseudonocardiales</taxon>
        <taxon>Pseudonocardiaceae</taxon>
        <taxon>Solihabitans</taxon>
    </lineage>
</organism>
<gene>
    <name evidence="3" type="ORF">F0L68_32400</name>
</gene>
<evidence type="ECO:0000313" key="3">
    <source>
        <dbReference type="EMBL" id="KAA2253640.1"/>
    </source>
</evidence>
<reference evidence="3 4" key="2">
    <citation type="submission" date="2019-09" db="EMBL/GenBank/DDBJ databases">
        <authorList>
            <person name="Jin C."/>
        </authorList>
    </citation>
    <scope>NUCLEOTIDE SEQUENCE [LARGE SCALE GENOMIC DNA]</scope>
    <source>
        <strain evidence="3 4">AN110305</strain>
    </source>
</reference>
<dbReference type="OrthoDB" id="5194605at2"/>
<dbReference type="Proteomes" id="UP000323454">
    <property type="component" value="Unassembled WGS sequence"/>
</dbReference>
<sequence length="104" mass="11078">MCATPIAFAKPGLQVIYLVPLAIGVWVVRNRTVVDRERLVARTTFGGRDLPWAEVAAVKVGAKSWAVAVLDDETEVPLPAVRARHLSLLAAMSGGRMGDPSAAE</sequence>
<dbReference type="AlphaFoldDB" id="A0A5B2WS63"/>
<evidence type="ECO:0000256" key="1">
    <source>
        <dbReference type="SAM" id="Phobius"/>
    </source>
</evidence>
<evidence type="ECO:0000313" key="4">
    <source>
        <dbReference type="Proteomes" id="UP000323454"/>
    </source>
</evidence>
<feature type="domain" description="Low molecular weight protein antigen 6 PH" evidence="2">
    <location>
        <begin position="29"/>
        <end position="99"/>
    </location>
</feature>
<keyword evidence="4" id="KW-1185">Reference proteome</keyword>
<dbReference type="InterPro" id="IPR019692">
    <property type="entry name" value="CFP-6_PH"/>
</dbReference>
<protein>
    <submittedName>
        <fullName evidence="3">PH domain-containing protein</fullName>
    </submittedName>
</protein>
<keyword evidence="1" id="KW-0472">Membrane</keyword>
<reference evidence="3 4" key="1">
    <citation type="submission" date="2019-09" db="EMBL/GenBank/DDBJ databases">
        <title>Goodfellowia gen. nov., a new genus of the Pseudonocardineae related to Actinoalloteichus, containing Goodfellowia coeruleoviolacea gen. nov., comb. nov. gen. nov., comb. nov.</title>
        <authorList>
            <person name="Labeda D."/>
        </authorList>
    </citation>
    <scope>NUCLEOTIDE SEQUENCE [LARGE SCALE GENOMIC DNA]</scope>
    <source>
        <strain evidence="3 4">AN110305</strain>
    </source>
</reference>
<dbReference type="Pfam" id="PF10756">
    <property type="entry name" value="bPH_6"/>
    <property type="match status" value="1"/>
</dbReference>
<keyword evidence="1" id="KW-0812">Transmembrane</keyword>
<comment type="caution">
    <text evidence="3">The sequence shown here is derived from an EMBL/GenBank/DDBJ whole genome shotgun (WGS) entry which is preliminary data.</text>
</comment>
<accession>A0A5B2WS63</accession>